<evidence type="ECO:0000259" key="1">
    <source>
        <dbReference type="PROSITE" id="PS50994"/>
    </source>
</evidence>
<dbReference type="AlphaFoldDB" id="A0A6J8C9R6"/>
<name>A0A6J8C9R6_MYTCO</name>
<dbReference type="InterPro" id="IPR036397">
    <property type="entry name" value="RNaseH_sf"/>
</dbReference>
<dbReference type="InterPro" id="IPR012337">
    <property type="entry name" value="RNaseH-like_sf"/>
</dbReference>
<dbReference type="PANTHER" id="PTHR37984:SF5">
    <property type="entry name" value="PROTEIN NYNRIN-LIKE"/>
    <property type="match status" value="1"/>
</dbReference>
<organism evidence="2 3">
    <name type="scientific">Mytilus coruscus</name>
    <name type="common">Sea mussel</name>
    <dbReference type="NCBI Taxonomy" id="42192"/>
    <lineage>
        <taxon>Eukaryota</taxon>
        <taxon>Metazoa</taxon>
        <taxon>Spiralia</taxon>
        <taxon>Lophotrochozoa</taxon>
        <taxon>Mollusca</taxon>
        <taxon>Bivalvia</taxon>
        <taxon>Autobranchia</taxon>
        <taxon>Pteriomorphia</taxon>
        <taxon>Mytilida</taxon>
        <taxon>Mytiloidea</taxon>
        <taxon>Mytilidae</taxon>
        <taxon>Mytilinae</taxon>
        <taxon>Mytilus</taxon>
    </lineage>
</organism>
<evidence type="ECO:0000313" key="3">
    <source>
        <dbReference type="Proteomes" id="UP000507470"/>
    </source>
</evidence>
<dbReference type="GO" id="GO:0015074">
    <property type="term" value="P:DNA integration"/>
    <property type="evidence" value="ECO:0007669"/>
    <property type="project" value="InterPro"/>
</dbReference>
<evidence type="ECO:0000313" key="2">
    <source>
        <dbReference type="EMBL" id="CAC5393143.1"/>
    </source>
</evidence>
<gene>
    <name evidence="2" type="ORF">MCOR_28028</name>
</gene>
<accession>A0A6J8C9R6</accession>
<dbReference type="PROSITE" id="PS50994">
    <property type="entry name" value="INTEGRASE"/>
    <property type="match status" value="1"/>
</dbReference>
<sequence length="240" mass="28366">MGENEKRGIRNRTVNVSIELWKLYYKGGKSYNGKEKIFYKLLRKILLETLSKDVIECIKRCQQCQSTNKNAKQPELEHVEVQSSSWQKIDIDLIGPLNDEKRQPLSANGSLNDEKEKPLSDNGCRYVQIDYFSNYLKTFPLKRKLDSDVDDRLYDLFCKQGVPLELINDTRREFTSLLTETKQSKYEYKHILITSHHPQSKSKCERIKQTRKGMMNTFVQDNVLKWERLFCLQHFKAVKF</sequence>
<dbReference type="InterPro" id="IPR001584">
    <property type="entry name" value="Integrase_cat-core"/>
</dbReference>
<dbReference type="Gene3D" id="3.30.420.10">
    <property type="entry name" value="Ribonuclease H-like superfamily/Ribonuclease H"/>
    <property type="match status" value="1"/>
</dbReference>
<dbReference type="EMBL" id="CACVKT020005120">
    <property type="protein sequence ID" value="CAC5393143.1"/>
    <property type="molecule type" value="Genomic_DNA"/>
</dbReference>
<dbReference type="SUPFAM" id="SSF53098">
    <property type="entry name" value="Ribonuclease H-like"/>
    <property type="match status" value="1"/>
</dbReference>
<feature type="domain" description="Integrase catalytic" evidence="1">
    <location>
        <begin position="100"/>
        <end position="212"/>
    </location>
</feature>
<protein>
    <recommendedName>
        <fullName evidence="1">Integrase catalytic domain-containing protein</fullName>
    </recommendedName>
</protein>
<dbReference type="GO" id="GO:0003676">
    <property type="term" value="F:nucleic acid binding"/>
    <property type="evidence" value="ECO:0007669"/>
    <property type="project" value="InterPro"/>
</dbReference>
<reference evidence="2 3" key="1">
    <citation type="submission" date="2020-06" db="EMBL/GenBank/DDBJ databases">
        <authorList>
            <person name="Li R."/>
            <person name="Bekaert M."/>
        </authorList>
    </citation>
    <scope>NUCLEOTIDE SEQUENCE [LARGE SCALE GENOMIC DNA]</scope>
    <source>
        <strain evidence="3">wild</strain>
    </source>
</reference>
<keyword evidence="3" id="KW-1185">Reference proteome</keyword>
<dbReference type="InterPro" id="IPR050951">
    <property type="entry name" value="Retrovirus_Pol_polyprotein"/>
</dbReference>
<dbReference type="OrthoDB" id="6146294at2759"/>
<dbReference type="Proteomes" id="UP000507470">
    <property type="component" value="Unassembled WGS sequence"/>
</dbReference>
<proteinExistence type="predicted"/>
<dbReference type="PANTHER" id="PTHR37984">
    <property type="entry name" value="PROTEIN CBG26694"/>
    <property type="match status" value="1"/>
</dbReference>